<dbReference type="Proteomes" id="UP001360560">
    <property type="component" value="Unassembled WGS sequence"/>
</dbReference>
<dbReference type="InterPro" id="IPR050849">
    <property type="entry name" value="HAD-like_hydrolase_phosphatase"/>
</dbReference>
<dbReference type="AlphaFoldDB" id="A0AAV5QF91"/>
<keyword evidence="1 2" id="KW-0378">Hydrolase</keyword>
<comment type="caution">
    <text evidence="2">The sequence shown here is derived from an EMBL/GenBank/DDBJ whole genome shotgun (WGS) entry which is preliminary data.</text>
</comment>
<evidence type="ECO:0000313" key="2">
    <source>
        <dbReference type="EMBL" id="GMM33326.1"/>
    </source>
</evidence>
<dbReference type="InterPro" id="IPR006384">
    <property type="entry name" value="HAD_hydro_PyrdxlP_Pase-like"/>
</dbReference>
<reference evidence="2 3" key="1">
    <citation type="journal article" date="2023" name="Elife">
        <title>Identification of key yeast species and microbe-microbe interactions impacting larval growth of Drosophila in the wild.</title>
        <authorList>
            <person name="Mure A."/>
            <person name="Sugiura Y."/>
            <person name="Maeda R."/>
            <person name="Honda K."/>
            <person name="Sakurai N."/>
            <person name="Takahashi Y."/>
            <person name="Watada M."/>
            <person name="Katoh T."/>
            <person name="Gotoh A."/>
            <person name="Gotoh Y."/>
            <person name="Taniguchi I."/>
            <person name="Nakamura K."/>
            <person name="Hayashi T."/>
            <person name="Katayama T."/>
            <person name="Uemura T."/>
            <person name="Hattori Y."/>
        </authorList>
    </citation>
    <scope>NUCLEOTIDE SEQUENCE [LARGE SCALE GENOMIC DNA]</scope>
    <source>
        <strain evidence="2 3">SC-9</strain>
    </source>
</reference>
<dbReference type="SUPFAM" id="SSF56784">
    <property type="entry name" value="HAD-like"/>
    <property type="match status" value="1"/>
</dbReference>
<dbReference type="NCBIfam" id="TIGR01489">
    <property type="entry name" value="DKMTPPase-SF"/>
    <property type="match status" value="1"/>
</dbReference>
<dbReference type="InterPro" id="IPR023214">
    <property type="entry name" value="HAD_sf"/>
</dbReference>
<dbReference type="Pfam" id="PF12710">
    <property type="entry name" value="HAD"/>
    <property type="match status" value="1"/>
</dbReference>
<dbReference type="NCBIfam" id="TIGR01488">
    <property type="entry name" value="HAD-SF-IB"/>
    <property type="match status" value="1"/>
</dbReference>
<dbReference type="Gene3D" id="3.40.50.1000">
    <property type="entry name" value="HAD superfamily/HAD-like"/>
    <property type="match status" value="1"/>
</dbReference>
<gene>
    <name evidence="2" type="ORF">DASC09_006510</name>
</gene>
<accession>A0AAV5QF91</accession>
<dbReference type="GeneID" id="90071305"/>
<organism evidence="2 3">
    <name type="scientific">Saccharomycopsis crataegensis</name>
    <dbReference type="NCBI Taxonomy" id="43959"/>
    <lineage>
        <taxon>Eukaryota</taxon>
        <taxon>Fungi</taxon>
        <taxon>Dikarya</taxon>
        <taxon>Ascomycota</taxon>
        <taxon>Saccharomycotina</taxon>
        <taxon>Saccharomycetes</taxon>
        <taxon>Saccharomycopsidaceae</taxon>
        <taxon>Saccharomycopsis</taxon>
    </lineage>
</organism>
<dbReference type="PANTHER" id="PTHR28181:SF2">
    <property type="entry name" value="PHOSPHORIC MONOESTER HYDROLASE"/>
    <property type="match status" value="1"/>
</dbReference>
<evidence type="ECO:0000313" key="3">
    <source>
        <dbReference type="Proteomes" id="UP001360560"/>
    </source>
</evidence>
<name>A0AAV5QF91_9ASCO</name>
<dbReference type="EMBL" id="BTFZ01000001">
    <property type="protein sequence ID" value="GMM33326.1"/>
    <property type="molecule type" value="Genomic_DNA"/>
</dbReference>
<proteinExistence type="predicted"/>
<dbReference type="InterPro" id="IPR036412">
    <property type="entry name" value="HAD-like_sf"/>
</dbReference>
<evidence type="ECO:0000256" key="1">
    <source>
        <dbReference type="ARBA" id="ARBA00022801"/>
    </source>
</evidence>
<dbReference type="PANTHER" id="PTHR28181">
    <property type="entry name" value="UPF0655 PROTEIN YCR015C"/>
    <property type="match status" value="1"/>
</dbReference>
<dbReference type="RefSeq" id="XP_064850326.1">
    <property type="nucleotide sequence ID" value="XM_064994254.1"/>
</dbReference>
<dbReference type="Gene3D" id="3.90.1470.20">
    <property type="match status" value="1"/>
</dbReference>
<dbReference type="GO" id="GO:0016791">
    <property type="term" value="F:phosphatase activity"/>
    <property type="evidence" value="ECO:0007669"/>
    <property type="project" value="InterPro"/>
</dbReference>
<sequence>MTQDTLSPEFYRQVEKADHIVFSDFDGTITLQDSNDFLTDTLGMGYETRKGLNDEILYKKTSFRDGFQQMLDSVHTPWPECIEYLKNHIDLDTGFKDFYEWCLAHNVLVVIVSSGMKPIIHNLLVKLLNGEDNVYNQHPLEIIANDVKITDEQKQSWDIVYRDTTDFGHDKSIEIKKIINYKNSFAASKNQSHKVHYFYCGDGVSDLSAARESELLFAKSGKDLIKYCEAEKIPYTTFQSFKDIHQKVESILSGQSTIDSFNELGK</sequence>
<keyword evidence="3" id="KW-1185">Reference proteome</keyword>
<protein>
    <submittedName>
        <fullName evidence="2">Phosphoric monoester hydrolase</fullName>
    </submittedName>
</protein>